<dbReference type="OrthoDB" id="75807at2759"/>
<comment type="caution">
    <text evidence="3">The sequence shown here is derived from an EMBL/GenBank/DDBJ whole genome shotgun (WGS) entry which is preliminary data.</text>
</comment>
<accession>A0A4Y2E175</accession>
<feature type="domain" description="PiggyBac transposable element-derived protein" evidence="2">
    <location>
        <begin position="70"/>
        <end position="437"/>
    </location>
</feature>
<organism evidence="3 4">
    <name type="scientific">Araneus ventricosus</name>
    <name type="common">Orbweaver spider</name>
    <name type="synonym">Epeira ventricosa</name>
    <dbReference type="NCBI Taxonomy" id="182803"/>
    <lineage>
        <taxon>Eukaryota</taxon>
        <taxon>Metazoa</taxon>
        <taxon>Ecdysozoa</taxon>
        <taxon>Arthropoda</taxon>
        <taxon>Chelicerata</taxon>
        <taxon>Arachnida</taxon>
        <taxon>Araneae</taxon>
        <taxon>Araneomorphae</taxon>
        <taxon>Entelegynae</taxon>
        <taxon>Araneoidea</taxon>
        <taxon>Araneidae</taxon>
        <taxon>Araneus</taxon>
    </lineage>
</organism>
<name>A0A4Y2E175_ARAVE</name>
<keyword evidence="4" id="KW-1185">Reference proteome</keyword>
<evidence type="ECO:0000256" key="1">
    <source>
        <dbReference type="SAM" id="MobiDB-lite"/>
    </source>
</evidence>
<dbReference type="PANTHER" id="PTHR46599">
    <property type="entry name" value="PIGGYBAC TRANSPOSABLE ELEMENT-DERIVED PROTEIN 4"/>
    <property type="match status" value="1"/>
</dbReference>
<dbReference type="InterPro" id="IPR029526">
    <property type="entry name" value="PGBD"/>
</dbReference>
<proteinExistence type="predicted"/>
<evidence type="ECO:0000259" key="2">
    <source>
        <dbReference type="Pfam" id="PF13843"/>
    </source>
</evidence>
<reference evidence="3 4" key="1">
    <citation type="journal article" date="2019" name="Sci. Rep.">
        <title>Orb-weaving spider Araneus ventricosus genome elucidates the spidroin gene catalogue.</title>
        <authorList>
            <person name="Kono N."/>
            <person name="Nakamura H."/>
            <person name="Ohtoshi R."/>
            <person name="Moran D.A.P."/>
            <person name="Shinohara A."/>
            <person name="Yoshida Y."/>
            <person name="Fujiwara M."/>
            <person name="Mori M."/>
            <person name="Tomita M."/>
            <person name="Arakawa K."/>
        </authorList>
    </citation>
    <scope>NUCLEOTIDE SEQUENCE [LARGE SCALE GENOMIC DNA]</scope>
</reference>
<gene>
    <name evidence="3" type="primary">PGBD4_410</name>
    <name evidence="3" type="ORF">AVEN_137390_1</name>
</gene>
<dbReference type="Pfam" id="PF13843">
    <property type="entry name" value="DDE_Tnp_1_7"/>
    <property type="match status" value="1"/>
</dbReference>
<dbReference type="EMBL" id="BGPR01000473">
    <property type="protein sequence ID" value="GBM22086.1"/>
    <property type="molecule type" value="Genomic_DNA"/>
</dbReference>
<dbReference type="PANTHER" id="PTHR46599:SF3">
    <property type="entry name" value="PIGGYBAC TRANSPOSABLE ELEMENT-DERIVED PROTEIN 4"/>
    <property type="match status" value="1"/>
</dbReference>
<feature type="region of interest" description="Disordered" evidence="1">
    <location>
        <begin position="1"/>
        <end position="34"/>
    </location>
</feature>
<protein>
    <submittedName>
        <fullName evidence="3">PiggyBac transposable element-derived protein 4</fullName>
    </submittedName>
</protein>
<evidence type="ECO:0000313" key="4">
    <source>
        <dbReference type="Proteomes" id="UP000499080"/>
    </source>
</evidence>
<evidence type="ECO:0000313" key="3">
    <source>
        <dbReference type="EMBL" id="GBM22086.1"/>
    </source>
</evidence>
<sequence>MNSDSDTEYLIEKESSDEEFSSSESESDDDSLESARDWCRVDITISHPSHPKFPFTGNPGLKVSVGDSEDPLDYFNLFFDDDIFNFIVSETNRYSESHFLNAELTPSSRALKWKNINNQEIKRFIALLLLQGIVQKPVEKWFWSKRPILSTPFFGKIMSEIKYGLIMKFLHFENSDAFDEHLHLNPKLRKVSELHSMLVQRFKSVYVPKQDISVDESLIAYKGRLGWKQYIPNKRARFGLKLFQLCESESGYIWNSCIYTGKGTVFHNDYNHLGVSTKSVMTLLHDLKGKGYCLTTDNYYTSPELAELLINSKTDICGTLRPNRNGLPALLKSFSVKKGEIIAFQKGKMCVMKWKDKKPLHMLSTFHNADMMEVKSKKENSAVKVKPKAVVLYNATMGGVDRSDQCLSYYPVARNQQRKYYKKIFRHLLNQAVWNSFVIYKKNGGRLNHIGFRMKLVERLIEVGGTDPSTHRYVTPKESENVVRLIGRQFPSYVESDCSKKRKSVRKCVVCCLATNENGKRIRRETRFECKYCNVGLCAAPCFEKYHTVTVL</sequence>
<dbReference type="AlphaFoldDB" id="A0A4Y2E175"/>
<feature type="compositionally biased region" description="Acidic residues" evidence="1">
    <location>
        <begin position="1"/>
        <end position="32"/>
    </location>
</feature>
<dbReference type="Proteomes" id="UP000499080">
    <property type="component" value="Unassembled WGS sequence"/>
</dbReference>